<dbReference type="RefSeq" id="WP_230004330.1">
    <property type="nucleotide sequence ID" value="NZ_CP087134.1"/>
</dbReference>
<name>A0ABU4REE5_9FLAO</name>
<feature type="region of interest" description="Disordered" evidence="1">
    <location>
        <begin position="20"/>
        <end position="42"/>
    </location>
</feature>
<sequence>MKKNFLMLGIMILTMLSSCSKPDDGSDGADGKDGTNGTNGTNGATGSANVIYSDWKTSPYVSRDTTVDGTCLRVRHLNVPELSADILKSGVILTYFRIGSLGPYNLPYISDAGGATNQISSIYNLNKILIYRHTFDSCRFTAAVAEAFPGQPVMLTLPQSLEYRYIIIPGGVKAAKKVLPDYSKMSYSEVCESLNIKE</sequence>
<proteinExistence type="predicted"/>
<dbReference type="PROSITE" id="PS51257">
    <property type="entry name" value="PROKAR_LIPOPROTEIN"/>
    <property type="match status" value="1"/>
</dbReference>
<evidence type="ECO:0000256" key="1">
    <source>
        <dbReference type="SAM" id="MobiDB-lite"/>
    </source>
</evidence>
<accession>A0ABU4REE5</accession>
<dbReference type="EMBL" id="JAWXVI010000008">
    <property type="protein sequence ID" value="MDX6190954.1"/>
    <property type="molecule type" value="Genomic_DNA"/>
</dbReference>
<evidence type="ECO:0000313" key="4">
    <source>
        <dbReference type="Proteomes" id="UP001273350"/>
    </source>
</evidence>
<keyword evidence="4" id="KW-1185">Reference proteome</keyword>
<feature type="chain" id="PRO_5045883101" description="Collagen-like protein" evidence="2">
    <location>
        <begin position="21"/>
        <end position="198"/>
    </location>
</feature>
<gene>
    <name evidence="3" type="ORF">SGQ83_16475</name>
</gene>
<reference evidence="3 4" key="1">
    <citation type="submission" date="2023-11" db="EMBL/GenBank/DDBJ databases">
        <title>Unpublished Manusciprt.</title>
        <authorList>
            <person name="Saticioglu I.B."/>
            <person name="Ay H."/>
            <person name="Ajmi N."/>
            <person name="Altun S."/>
            <person name="Duman M."/>
        </authorList>
    </citation>
    <scope>NUCLEOTIDE SEQUENCE [LARGE SCALE GENOMIC DNA]</scope>
    <source>
        <strain evidence="3 4">Fl-318</strain>
    </source>
</reference>
<feature type="signal peptide" evidence="2">
    <location>
        <begin position="1"/>
        <end position="20"/>
    </location>
</feature>
<evidence type="ECO:0008006" key="5">
    <source>
        <dbReference type="Google" id="ProtNLM"/>
    </source>
</evidence>
<evidence type="ECO:0000313" key="3">
    <source>
        <dbReference type="EMBL" id="MDX6190954.1"/>
    </source>
</evidence>
<organism evidence="3 4">
    <name type="scientific">Flavobacterium cupriresistens</name>
    <dbReference type="NCBI Taxonomy" id="2893885"/>
    <lineage>
        <taxon>Bacteria</taxon>
        <taxon>Pseudomonadati</taxon>
        <taxon>Bacteroidota</taxon>
        <taxon>Flavobacteriia</taxon>
        <taxon>Flavobacteriales</taxon>
        <taxon>Flavobacteriaceae</taxon>
        <taxon>Flavobacterium</taxon>
    </lineage>
</organism>
<protein>
    <recommendedName>
        <fullName evidence="5">Collagen-like protein</fullName>
    </recommendedName>
</protein>
<dbReference type="Proteomes" id="UP001273350">
    <property type="component" value="Unassembled WGS sequence"/>
</dbReference>
<feature type="compositionally biased region" description="Basic and acidic residues" evidence="1">
    <location>
        <begin position="21"/>
        <end position="33"/>
    </location>
</feature>
<evidence type="ECO:0000256" key="2">
    <source>
        <dbReference type="SAM" id="SignalP"/>
    </source>
</evidence>
<keyword evidence="2" id="KW-0732">Signal</keyword>
<comment type="caution">
    <text evidence="3">The sequence shown here is derived from an EMBL/GenBank/DDBJ whole genome shotgun (WGS) entry which is preliminary data.</text>
</comment>